<comment type="caution">
    <text evidence="2">The sequence shown here is derived from an EMBL/GenBank/DDBJ whole genome shotgun (WGS) entry which is preliminary data.</text>
</comment>
<dbReference type="AlphaFoldDB" id="A0A2U0UNU1"/>
<proteinExistence type="predicted"/>
<evidence type="ECO:0000313" key="2">
    <source>
        <dbReference type="EMBL" id="PVX59319.1"/>
    </source>
</evidence>
<keyword evidence="1" id="KW-1133">Transmembrane helix</keyword>
<protein>
    <submittedName>
        <fullName evidence="2">Uncharacterized protein</fullName>
    </submittedName>
</protein>
<keyword evidence="3" id="KW-1185">Reference proteome</keyword>
<organism evidence="2 3">
    <name type="scientific">Hallella colorans</name>
    <dbReference type="NCBI Taxonomy" id="1703337"/>
    <lineage>
        <taxon>Bacteria</taxon>
        <taxon>Pseudomonadati</taxon>
        <taxon>Bacteroidota</taxon>
        <taxon>Bacteroidia</taxon>
        <taxon>Bacteroidales</taxon>
        <taxon>Prevotellaceae</taxon>
        <taxon>Hallella</taxon>
    </lineage>
</organism>
<accession>A0A2U0UNU1</accession>
<evidence type="ECO:0000313" key="3">
    <source>
        <dbReference type="Proteomes" id="UP000245870"/>
    </source>
</evidence>
<dbReference type="Proteomes" id="UP000245870">
    <property type="component" value="Unassembled WGS sequence"/>
</dbReference>
<feature type="transmembrane region" description="Helical" evidence="1">
    <location>
        <begin position="16"/>
        <end position="39"/>
    </location>
</feature>
<keyword evidence="1" id="KW-0812">Transmembrane</keyword>
<evidence type="ECO:0000256" key="1">
    <source>
        <dbReference type="SAM" id="Phobius"/>
    </source>
</evidence>
<keyword evidence="1" id="KW-0472">Membrane</keyword>
<gene>
    <name evidence="2" type="ORF">C7379_10187</name>
</gene>
<name>A0A2U0UNU1_9BACT</name>
<dbReference type="EMBL" id="QENY01000001">
    <property type="protein sequence ID" value="PVX59319.1"/>
    <property type="molecule type" value="Genomic_DNA"/>
</dbReference>
<reference evidence="2 3" key="1">
    <citation type="submission" date="2018-05" db="EMBL/GenBank/DDBJ databases">
        <title>Genomic Encyclopedia of Type Strains, Phase IV (KMG-IV): sequencing the most valuable type-strain genomes for metagenomic binning, comparative biology and taxonomic classification.</title>
        <authorList>
            <person name="Goeker M."/>
        </authorList>
    </citation>
    <scope>NUCLEOTIDE SEQUENCE [LARGE SCALE GENOMIC DNA]</scope>
    <source>
        <strain evidence="2 3">DSM 100333</strain>
    </source>
</reference>
<sequence>MYMYMGVHELTVVEKIWAVIIGVVMVVVEVTGAEFGDLIRQIIVNDKRLADLRDYTMTA</sequence>